<keyword evidence="3" id="KW-1185">Reference proteome</keyword>
<name>A0A1Y2LX85_EPING</name>
<dbReference type="InParanoid" id="A0A1Y2LX85"/>
<feature type="signal peptide" evidence="1">
    <location>
        <begin position="1"/>
        <end position="18"/>
    </location>
</feature>
<evidence type="ECO:0000313" key="2">
    <source>
        <dbReference type="EMBL" id="OSS48504.1"/>
    </source>
</evidence>
<proteinExistence type="predicted"/>
<protein>
    <submittedName>
        <fullName evidence="2">Uncharacterized protein</fullName>
    </submittedName>
</protein>
<gene>
    <name evidence="2" type="ORF">B5807_07609</name>
</gene>
<feature type="chain" id="PRO_5012101613" evidence="1">
    <location>
        <begin position="19"/>
        <end position="140"/>
    </location>
</feature>
<organism evidence="2 3">
    <name type="scientific">Epicoccum nigrum</name>
    <name type="common">Soil fungus</name>
    <name type="synonym">Epicoccum purpurascens</name>
    <dbReference type="NCBI Taxonomy" id="105696"/>
    <lineage>
        <taxon>Eukaryota</taxon>
        <taxon>Fungi</taxon>
        <taxon>Dikarya</taxon>
        <taxon>Ascomycota</taxon>
        <taxon>Pezizomycotina</taxon>
        <taxon>Dothideomycetes</taxon>
        <taxon>Pleosporomycetidae</taxon>
        <taxon>Pleosporales</taxon>
        <taxon>Pleosporineae</taxon>
        <taxon>Didymellaceae</taxon>
        <taxon>Epicoccum</taxon>
    </lineage>
</organism>
<sequence>MFAIFVFLAGLYLSLTAARPHTSASTADLVPGAVHTLTPRVLLPTAPAPLLPPSTASPTVTNQYIIPTSYLTQVPPKWPYTAYGVGEKKETATWGLTDGEGKTVALVKHSVLRYPQPREGERDVLEGWRRTFAVPRKTGV</sequence>
<accession>A0A1Y2LX85</accession>
<dbReference type="Proteomes" id="UP000193240">
    <property type="component" value="Unassembled WGS sequence"/>
</dbReference>
<reference evidence="2 3" key="1">
    <citation type="journal article" date="2017" name="Genome Announc.">
        <title>Genome sequence of the saprophytic ascomycete Epicoccum nigrum ICMP 19927 strain isolated from New Zealand.</title>
        <authorList>
            <person name="Fokin M."/>
            <person name="Fleetwood D."/>
            <person name="Weir B.S."/>
            <person name="Villas-Boas S.G."/>
        </authorList>
    </citation>
    <scope>NUCLEOTIDE SEQUENCE [LARGE SCALE GENOMIC DNA]</scope>
    <source>
        <strain evidence="2 3">ICMP 19927</strain>
    </source>
</reference>
<keyword evidence="1" id="KW-0732">Signal</keyword>
<dbReference type="EMBL" id="KZ107846">
    <property type="protein sequence ID" value="OSS48504.1"/>
    <property type="molecule type" value="Genomic_DNA"/>
</dbReference>
<evidence type="ECO:0000313" key="3">
    <source>
        <dbReference type="Proteomes" id="UP000193240"/>
    </source>
</evidence>
<evidence type="ECO:0000256" key="1">
    <source>
        <dbReference type="SAM" id="SignalP"/>
    </source>
</evidence>
<dbReference type="AlphaFoldDB" id="A0A1Y2LX85"/>